<dbReference type="GO" id="GO:0006355">
    <property type="term" value="P:regulation of DNA-templated transcription"/>
    <property type="evidence" value="ECO:0007669"/>
    <property type="project" value="InterPro"/>
</dbReference>
<feature type="domain" description="NAC" evidence="6">
    <location>
        <begin position="1"/>
        <end position="48"/>
    </location>
</feature>
<proteinExistence type="predicted"/>
<evidence type="ECO:0000256" key="1">
    <source>
        <dbReference type="ARBA" id="ARBA00023015"/>
    </source>
</evidence>
<gene>
    <name evidence="7" type="ORF">TRITD_7Av1G137480</name>
</gene>
<dbReference type="AlphaFoldDB" id="A0A9R0ZEY3"/>
<keyword evidence="5" id="KW-0812">Transmembrane</keyword>
<keyword evidence="5" id="KW-0472">Membrane</keyword>
<keyword evidence="5" id="KW-1133">Transmembrane helix</keyword>
<dbReference type="Gene3D" id="2.170.150.80">
    <property type="entry name" value="NAC domain"/>
    <property type="match status" value="1"/>
</dbReference>
<evidence type="ECO:0000313" key="7">
    <source>
        <dbReference type="EMBL" id="VAI75421.1"/>
    </source>
</evidence>
<dbReference type="PANTHER" id="PTHR31744">
    <property type="entry name" value="PROTEIN CUP-SHAPED COTYLEDON 2-RELATED"/>
    <property type="match status" value="1"/>
</dbReference>
<keyword evidence="2" id="KW-0238">DNA-binding</keyword>
<dbReference type="SUPFAM" id="SSF101941">
    <property type="entry name" value="NAC domain"/>
    <property type="match status" value="1"/>
</dbReference>
<dbReference type="Pfam" id="PF02365">
    <property type="entry name" value="NAM"/>
    <property type="match status" value="1"/>
</dbReference>
<evidence type="ECO:0000256" key="5">
    <source>
        <dbReference type="SAM" id="Phobius"/>
    </source>
</evidence>
<dbReference type="InterPro" id="IPR036093">
    <property type="entry name" value="NAC_dom_sf"/>
</dbReference>
<keyword evidence="1" id="KW-0805">Transcription regulation</keyword>
<dbReference type="InterPro" id="IPR003441">
    <property type="entry name" value="NAC-dom"/>
</dbReference>
<dbReference type="PROSITE" id="PS51005">
    <property type="entry name" value="NAC"/>
    <property type="match status" value="1"/>
</dbReference>
<feature type="transmembrane region" description="Helical" evidence="5">
    <location>
        <begin position="459"/>
        <end position="486"/>
    </location>
</feature>
<evidence type="ECO:0000259" key="6">
    <source>
        <dbReference type="PROSITE" id="PS51005"/>
    </source>
</evidence>
<dbReference type="Proteomes" id="UP000324705">
    <property type="component" value="Chromosome 7A"/>
</dbReference>
<dbReference type="GO" id="GO:0003677">
    <property type="term" value="F:DNA binding"/>
    <property type="evidence" value="ECO:0007669"/>
    <property type="project" value="UniProtKB-KW"/>
</dbReference>
<name>A0A9R0ZEY3_TRITD</name>
<dbReference type="EMBL" id="LT934123">
    <property type="protein sequence ID" value="VAI75421.1"/>
    <property type="molecule type" value="Genomic_DNA"/>
</dbReference>
<dbReference type="Gramene" id="TRITD7Av1G137480.10">
    <property type="protein sequence ID" value="TRITD7Av1G137480.10"/>
    <property type="gene ID" value="TRITD7Av1G137480"/>
</dbReference>
<evidence type="ECO:0000256" key="3">
    <source>
        <dbReference type="ARBA" id="ARBA00023163"/>
    </source>
</evidence>
<organism evidence="7 8">
    <name type="scientific">Triticum turgidum subsp. durum</name>
    <name type="common">Durum wheat</name>
    <name type="synonym">Triticum durum</name>
    <dbReference type="NCBI Taxonomy" id="4567"/>
    <lineage>
        <taxon>Eukaryota</taxon>
        <taxon>Viridiplantae</taxon>
        <taxon>Streptophyta</taxon>
        <taxon>Embryophyta</taxon>
        <taxon>Tracheophyta</taxon>
        <taxon>Spermatophyta</taxon>
        <taxon>Magnoliopsida</taxon>
        <taxon>Liliopsida</taxon>
        <taxon>Poales</taxon>
        <taxon>Poaceae</taxon>
        <taxon>BOP clade</taxon>
        <taxon>Pooideae</taxon>
        <taxon>Triticodae</taxon>
        <taxon>Triticeae</taxon>
        <taxon>Triticinae</taxon>
        <taxon>Triticum</taxon>
    </lineage>
</organism>
<evidence type="ECO:0000313" key="8">
    <source>
        <dbReference type="Proteomes" id="UP000324705"/>
    </source>
</evidence>
<evidence type="ECO:0000256" key="4">
    <source>
        <dbReference type="ARBA" id="ARBA00023242"/>
    </source>
</evidence>
<sequence>MKKTLVFHAGRAPKGERTNWVMHEYRLEGDGAAGIPQDSFVVCRIFQKAGPGPQNGAQYGAPFVEEEWEADEDDDFGPLPVQRDVFGEHEAPGAMEKGYLQMNDLIQDLAGQNENGSVVLPVSDTSNTSSHSEDVEGNSGDILNDPSLCSNFLQYIHPGEQNSPMLVENMLSNANVGDFLNSSSPNDEFLELKDLELPLGNDSTIWPSQLLQTLQDDSSQLGSTMTDLPHSSITNSVKPEDDSLVYFDAPFDNSMFSDGFRQTNEFLGSPATILSGIETLDDGIPYYDAMDDNLFNDMMCSVQQSAGSSSHVFNGPVLTQEVNNPSYTYSPTQKVVEPNFVVGAPSSARLSEAGGQLNCVVLPDSQAKNGSMGKRFVKMLDSISAPPAFAAEFPGKSLSGVHPNTISVSTEVISIGSLTVASRQGKWSFQKDEDMELVFSTGFQPDNRIHCGGCNTVTAVLRGGFCLFFLSAIMLLVSYEVGLCIYGK</sequence>
<keyword evidence="3" id="KW-0804">Transcription</keyword>
<reference evidence="7 8" key="1">
    <citation type="submission" date="2017-09" db="EMBL/GenBank/DDBJ databases">
        <authorList>
            <consortium name="International Durum Wheat Genome Sequencing Consortium (IDWGSC)"/>
            <person name="Milanesi L."/>
        </authorList>
    </citation>
    <scope>NUCLEOTIDE SEQUENCE [LARGE SCALE GENOMIC DNA]</scope>
    <source>
        <strain evidence="8">cv. Svevo</strain>
    </source>
</reference>
<dbReference type="PANTHER" id="PTHR31744:SF210">
    <property type="entry name" value="NAC DOMAIN-CONTAINING PROTEIN 86-LIKE"/>
    <property type="match status" value="1"/>
</dbReference>
<evidence type="ECO:0000256" key="2">
    <source>
        <dbReference type="ARBA" id="ARBA00023125"/>
    </source>
</evidence>
<keyword evidence="4" id="KW-0539">Nucleus</keyword>
<protein>
    <recommendedName>
        <fullName evidence="6">NAC domain-containing protein</fullName>
    </recommendedName>
</protein>
<keyword evidence="8" id="KW-1185">Reference proteome</keyword>
<accession>A0A9R0ZEY3</accession>